<dbReference type="EMBL" id="JAFCLK010000013">
    <property type="protein sequence ID" value="MBR1137086.1"/>
    <property type="molecule type" value="Genomic_DNA"/>
</dbReference>
<accession>A0ABS5G8Z0</accession>
<evidence type="ECO:0000313" key="3">
    <source>
        <dbReference type="Proteomes" id="UP001314635"/>
    </source>
</evidence>
<evidence type="ECO:0008006" key="4">
    <source>
        <dbReference type="Google" id="ProtNLM"/>
    </source>
</evidence>
<keyword evidence="1" id="KW-0472">Membrane</keyword>
<comment type="caution">
    <text evidence="2">The sequence shown here is derived from an EMBL/GenBank/DDBJ whole genome shotgun (WGS) entry which is preliminary data.</text>
</comment>
<keyword evidence="3" id="KW-1185">Reference proteome</keyword>
<proteinExistence type="predicted"/>
<sequence length="353" mass="38864">MSTVTGAGLKATSGTLAAGRYLAVVGVCGLALLFIFSASLSLLSHDGWMFGDYFSQIPRDGNAEWYRNFGGRSVPQIQDQDIFYSNVGSSVAAAKSADIIFLGPSFVSYALDRRTLEAAPQFDQLKIYNMAFVGLRGGEFSRRVINRWKIHPPLWVINADDQFVHFFSNDLNVTLGPQKMPIVAVERSRLRGYLTVVGRNLHWRIEDLVAAFKSGQFTQTGLYRNIANGDMGLDANPSYVAQGNKPMLSARDPNCHTTQAIIDYARTLLKEIGGRVVLTLVPHSQSCVQQADELAKALNLELVAPPFDGMTTVDGGGHLDRNGAERYTSFLVREIVKTEAFKQAFPNRFSATK</sequence>
<gene>
    <name evidence="2" type="ORF">JQ619_15035</name>
</gene>
<feature type="transmembrane region" description="Helical" evidence="1">
    <location>
        <begin position="20"/>
        <end position="43"/>
    </location>
</feature>
<keyword evidence="1" id="KW-0812">Transmembrane</keyword>
<dbReference type="Proteomes" id="UP001314635">
    <property type="component" value="Unassembled WGS sequence"/>
</dbReference>
<organism evidence="2 3">
    <name type="scientific">Bradyrhizobium denitrificans</name>
    <dbReference type="NCBI Taxonomy" id="2734912"/>
    <lineage>
        <taxon>Bacteria</taxon>
        <taxon>Pseudomonadati</taxon>
        <taxon>Pseudomonadota</taxon>
        <taxon>Alphaproteobacteria</taxon>
        <taxon>Hyphomicrobiales</taxon>
        <taxon>Nitrobacteraceae</taxon>
        <taxon>Bradyrhizobium</taxon>
    </lineage>
</organism>
<evidence type="ECO:0000256" key="1">
    <source>
        <dbReference type="SAM" id="Phobius"/>
    </source>
</evidence>
<reference evidence="3" key="1">
    <citation type="journal article" date="2021" name="ISME J.">
        <title>Evolutionary origin and ecological implication of a unique nif island in free-living Bradyrhizobium lineages.</title>
        <authorList>
            <person name="Tao J."/>
        </authorList>
    </citation>
    <scope>NUCLEOTIDE SEQUENCE [LARGE SCALE GENOMIC DNA]</scope>
    <source>
        <strain evidence="3">SZCCT0094</strain>
    </source>
</reference>
<keyword evidence="1" id="KW-1133">Transmembrane helix</keyword>
<evidence type="ECO:0000313" key="2">
    <source>
        <dbReference type="EMBL" id="MBR1137086.1"/>
    </source>
</evidence>
<protein>
    <recommendedName>
        <fullName evidence="4">SGNH/GDSL hydrolase family protein</fullName>
    </recommendedName>
</protein>
<dbReference type="RefSeq" id="WP_172241130.1">
    <property type="nucleotide sequence ID" value="NZ_JABFDP010000030.1"/>
</dbReference>
<name>A0ABS5G8Z0_9BRAD</name>